<organism evidence="1 2">
    <name type="scientific">Eubacterium segne</name>
    <dbReference type="NCBI Taxonomy" id="2763045"/>
    <lineage>
        <taxon>Bacteria</taxon>
        <taxon>Bacillati</taxon>
        <taxon>Bacillota</taxon>
        <taxon>Clostridia</taxon>
        <taxon>Eubacteriales</taxon>
        <taxon>Eubacteriaceae</taxon>
        <taxon>Eubacterium</taxon>
    </lineage>
</organism>
<comment type="caution">
    <text evidence="1">The sequence shown here is derived from an EMBL/GenBank/DDBJ whole genome shotgun (WGS) entry which is preliminary data.</text>
</comment>
<reference evidence="1 2" key="1">
    <citation type="submission" date="2020-08" db="EMBL/GenBank/DDBJ databases">
        <title>Genome public.</title>
        <authorList>
            <person name="Liu C."/>
            <person name="Sun Q."/>
        </authorList>
    </citation>
    <scope>NUCLEOTIDE SEQUENCE [LARGE SCALE GENOMIC DNA]</scope>
    <source>
        <strain evidence="1 2">BX4</strain>
    </source>
</reference>
<proteinExistence type="predicted"/>
<evidence type="ECO:0000313" key="2">
    <source>
        <dbReference type="Proteomes" id="UP000597877"/>
    </source>
</evidence>
<dbReference type="Pfam" id="PF07873">
    <property type="entry name" value="YabP"/>
    <property type="match status" value="1"/>
</dbReference>
<gene>
    <name evidence="1" type="ORF">H8S00_08425</name>
</gene>
<keyword evidence="2" id="KW-1185">Reference proteome</keyword>
<protein>
    <submittedName>
        <fullName evidence="1">YabP/YqfC family sporulation protein</fullName>
    </submittedName>
</protein>
<dbReference type="InterPro" id="IPR022476">
    <property type="entry name" value="Spore_YabP/YqfC"/>
</dbReference>
<sequence length="83" mass="9744">MFNVDNEYDIPRDVINNECLCQITGRREVIVENYKRIKNISEEEIEVICKKYNIRVMGEKLIISYYNSDTMVIGGCVNEVLFC</sequence>
<dbReference type="RefSeq" id="WP_021953085.1">
    <property type="nucleotide sequence ID" value="NZ_JACOOZ010000005.1"/>
</dbReference>
<accession>A0ABR7F326</accession>
<name>A0ABR7F326_9FIRM</name>
<dbReference type="Proteomes" id="UP000597877">
    <property type="component" value="Unassembled WGS sequence"/>
</dbReference>
<evidence type="ECO:0000313" key="1">
    <source>
        <dbReference type="EMBL" id="MBC5668004.1"/>
    </source>
</evidence>
<dbReference type="EMBL" id="JACOOZ010000005">
    <property type="protein sequence ID" value="MBC5668004.1"/>
    <property type="molecule type" value="Genomic_DNA"/>
</dbReference>